<keyword evidence="5" id="KW-1133">Transmembrane helix</keyword>
<dbReference type="PANTHER" id="PTHR45930:SF4">
    <property type="entry name" value="ADHESION G PROTEIN-COUPLED RECEPTOR A3"/>
    <property type="match status" value="1"/>
</dbReference>
<evidence type="ECO:0000256" key="1">
    <source>
        <dbReference type="ARBA" id="ARBA00007343"/>
    </source>
</evidence>
<reference evidence="6" key="1">
    <citation type="submission" date="2020-06" db="EMBL/GenBank/DDBJ databases">
        <title>Draft genome of Bugula neritina, a colonial animal packing powerful symbionts and potential medicines.</title>
        <authorList>
            <person name="Rayko M."/>
        </authorList>
    </citation>
    <scope>NUCLEOTIDE SEQUENCE [LARGE SCALE GENOMIC DNA]</scope>
    <source>
        <strain evidence="6">Kwan_BN1</strain>
    </source>
</reference>
<evidence type="ECO:0000256" key="4">
    <source>
        <dbReference type="ARBA" id="ARBA00023170"/>
    </source>
</evidence>
<dbReference type="FunFam" id="3.80.10.10:FF:000732">
    <property type="entry name" value="GD11101"/>
    <property type="match status" value="1"/>
</dbReference>
<dbReference type="Proteomes" id="UP000593567">
    <property type="component" value="Unassembled WGS sequence"/>
</dbReference>
<dbReference type="GO" id="GO:0005886">
    <property type="term" value="C:plasma membrane"/>
    <property type="evidence" value="ECO:0007669"/>
    <property type="project" value="TreeGrafter"/>
</dbReference>
<keyword evidence="4" id="KW-0675">Receptor</keyword>
<keyword evidence="2" id="KW-0433">Leucine-rich repeat</keyword>
<dbReference type="Gene3D" id="3.80.10.10">
    <property type="entry name" value="Ribonuclease Inhibitor"/>
    <property type="match status" value="1"/>
</dbReference>
<name>A0A7J7KJ49_BUGNE</name>
<evidence type="ECO:0000313" key="6">
    <source>
        <dbReference type="EMBL" id="KAF6037951.1"/>
    </source>
</evidence>
<feature type="transmembrane region" description="Helical" evidence="5">
    <location>
        <begin position="15"/>
        <end position="42"/>
    </location>
</feature>
<keyword evidence="7" id="KW-1185">Reference proteome</keyword>
<keyword evidence="5" id="KW-0812">Transmembrane</keyword>
<dbReference type="InterPro" id="IPR003591">
    <property type="entry name" value="Leu-rich_rpt_typical-subtyp"/>
</dbReference>
<keyword evidence="5" id="KW-0472">Membrane</keyword>
<dbReference type="PROSITE" id="PS51450">
    <property type="entry name" value="LRR"/>
    <property type="match status" value="2"/>
</dbReference>
<accession>A0A7J7KJ49</accession>
<evidence type="ECO:0000256" key="2">
    <source>
        <dbReference type="ARBA" id="ARBA00022614"/>
    </source>
</evidence>
<dbReference type="EMBL" id="VXIV02000494">
    <property type="protein sequence ID" value="KAF6037951.1"/>
    <property type="molecule type" value="Genomic_DNA"/>
</dbReference>
<organism evidence="6 7">
    <name type="scientific">Bugula neritina</name>
    <name type="common">Brown bryozoan</name>
    <name type="synonym">Sertularia neritina</name>
    <dbReference type="NCBI Taxonomy" id="10212"/>
    <lineage>
        <taxon>Eukaryota</taxon>
        <taxon>Metazoa</taxon>
        <taxon>Spiralia</taxon>
        <taxon>Lophotrochozoa</taxon>
        <taxon>Bryozoa</taxon>
        <taxon>Gymnolaemata</taxon>
        <taxon>Cheilostomatida</taxon>
        <taxon>Flustrina</taxon>
        <taxon>Buguloidea</taxon>
        <taxon>Bugulidae</taxon>
        <taxon>Bugula</taxon>
    </lineage>
</organism>
<gene>
    <name evidence="6" type="ORF">EB796_003753</name>
</gene>
<evidence type="ECO:0000256" key="5">
    <source>
        <dbReference type="SAM" id="Phobius"/>
    </source>
</evidence>
<dbReference type="InterPro" id="IPR032675">
    <property type="entry name" value="LRR_dom_sf"/>
</dbReference>
<dbReference type="Pfam" id="PF13855">
    <property type="entry name" value="LRR_8"/>
    <property type="match status" value="1"/>
</dbReference>
<sequence length="162" mass="17656">MCETLVGFWAEISMMYYFVATAALPVATTVVYLCVAVDYWSLSIVGAKLTKIDREDLSILTNLDKLNLSGNSISSIEPGAFSGLQALTRLDLSNNRLNTINNSIFTGLSQLKRLSLSGNVFQTLPGGVFRGLAQLNRVDFNSSNLACDCRMEVYSNGPRSAK</sequence>
<dbReference type="OrthoDB" id="6161221at2759"/>
<keyword evidence="3" id="KW-0677">Repeat</keyword>
<dbReference type="InterPro" id="IPR001611">
    <property type="entry name" value="Leu-rich_rpt"/>
</dbReference>
<dbReference type="SMART" id="SM00369">
    <property type="entry name" value="LRR_TYP"/>
    <property type="match status" value="3"/>
</dbReference>
<dbReference type="PANTHER" id="PTHR45930">
    <property type="entry name" value="G-PROTEIN COUPLED RECEPTOR 124-LIKE PROTEIN"/>
    <property type="match status" value="1"/>
</dbReference>
<comment type="caution">
    <text evidence="6">The sequence shown here is derived from an EMBL/GenBank/DDBJ whole genome shotgun (WGS) entry which is preliminary data.</text>
</comment>
<comment type="similarity">
    <text evidence="1">Belongs to the G-protein coupled receptor 2 family. Adhesion G-protein coupled receptor (ADGR) subfamily.</text>
</comment>
<dbReference type="SUPFAM" id="SSF52058">
    <property type="entry name" value="L domain-like"/>
    <property type="match status" value="1"/>
</dbReference>
<evidence type="ECO:0000256" key="3">
    <source>
        <dbReference type="ARBA" id="ARBA00022737"/>
    </source>
</evidence>
<proteinExistence type="inferred from homology"/>
<dbReference type="GO" id="GO:0007166">
    <property type="term" value="P:cell surface receptor signaling pathway"/>
    <property type="evidence" value="ECO:0007669"/>
    <property type="project" value="TreeGrafter"/>
</dbReference>
<evidence type="ECO:0000313" key="7">
    <source>
        <dbReference type="Proteomes" id="UP000593567"/>
    </source>
</evidence>
<dbReference type="PRINTS" id="PR00019">
    <property type="entry name" value="LEURICHRPT"/>
</dbReference>
<dbReference type="InterPro" id="IPR051963">
    <property type="entry name" value="Adhesion_GPCR_A"/>
</dbReference>
<dbReference type="AlphaFoldDB" id="A0A7J7KJ49"/>
<protein>
    <submittedName>
        <fullName evidence="6">Uncharacterized protein</fullName>
    </submittedName>
</protein>